<name>A0A154MHS9_9PSEU</name>
<dbReference type="GO" id="GO:0016874">
    <property type="term" value="F:ligase activity"/>
    <property type="evidence" value="ECO:0007669"/>
    <property type="project" value="UniProtKB-KW"/>
</dbReference>
<dbReference type="OrthoDB" id="2472181at2"/>
<gene>
    <name evidence="11" type="ORF">ATP06_0218790</name>
    <name evidence="10" type="ORF">AVL48_35815</name>
</gene>
<dbReference type="SUPFAM" id="SSF56801">
    <property type="entry name" value="Acetyl-CoA synthetase-like"/>
    <property type="match status" value="1"/>
</dbReference>
<feature type="domain" description="Carrier" evidence="9">
    <location>
        <begin position="1361"/>
        <end position="1442"/>
    </location>
</feature>
<dbReference type="GO" id="GO:0043041">
    <property type="term" value="P:amino acid activation for nonribosomal peptide biosynthetic process"/>
    <property type="evidence" value="ECO:0007669"/>
    <property type="project" value="TreeGrafter"/>
</dbReference>
<dbReference type="Pfam" id="PF00975">
    <property type="entry name" value="Thioesterase"/>
    <property type="match status" value="1"/>
</dbReference>
<evidence type="ECO:0000256" key="3">
    <source>
        <dbReference type="ARBA" id="ARBA00007380"/>
    </source>
</evidence>
<dbReference type="InterPro" id="IPR013217">
    <property type="entry name" value="Methyltransf_12"/>
</dbReference>
<dbReference type="InterPro" id="IPR001242">
    <property type="entry name" value="Condensation_dom"/>
</dbReference>
<dbReference type="Pfam" id="PF00550">
    <property type="entry name" value="PP-binding"/>
    <property type="match status" value="1"/>
</dbReference>
<dbReference type="SUPFAM" id="SSF53474">
    <property type="entry name" value="alpha/beta-Hydrolases"/>
    <property type="match status" value="1"/>
</dbReference>
<keyword evidence="13" id="KW-1185">Reference proteome</keyword>
<dbReference type="Pfam" id="PF18563">
    <property type="entry name" value="TubC_N"/>
    <property type="match status" value="1"/>
</dbReference>
<reference evidence="10 12" key="1">
    <citation type="submission" date="2015-12" db="EMBL/GenBank/DDBJ databases">
        <title>Amycolatopsis regifaucium genome sequencing and assembly.</title>
        <authorList>
            <person name="Mayilraj S."/>
        </authorList>
    </citation>
    <scope>NUCLEOTIDE SEQUENCE [LARGE SCALE GENOMIC DNA]</scope>
    <source>
        <strain evidence="10 12">GY080</strain>
    </source>
</reference>
<dbReference type="NCBIfam" id="TIGR01733">
    <property type="entry name" value="AA-adenyl-dom"/>
    <property type="match status" value="1"/>
</dbReference>
<proteinExistence type="inferred from homology"/>
<dbReference type="Gene3D" id="3.40.50.150">
    <property type="entry name" value="Vaccinia Virus protein VP39"/>
    <property type="match status" value="1"/>
</dbReference>
<dbReference type="EMBL" id="LOBU02000014">
    <property type="protein sequence ID" value="OKA06623.1"/>
    <property type="molecule type" value="Genomic_DNA"/>
</dbReference>
<dbReference type="InterPro" id="IPR020845">
    <property type="entry name" value="AMP-binding_CS"/>
</dbReference>
<evidence type="ECO:0000256" key="2">
    <source>
        <dbReference type="ARBA" id="ARBA00005102"/>
    </source>
</evidence>
<evidence type="ECO:0000256" key="8">
    <source>
        <dbReference type="ARBA" id="ARBA00033440"/>
    </source>
</evidence>
<dbReference type="InterPro" id="IPR009081">
    <property type="entry name" value="PP-bd_ACP"/>
</dbReference>
<keyword evidence="7" id="KW-0436">Ligase</keyword>
<dbReference type="Gene3D" id="3.30.300.30">
    <property type="match status" value="2"/>
</dbReference>
<comment type="similarity">
    <text evidence="3">Belongs to the ATP-dependent AMP-binding enzyme family. MbtB subfamily.</text>
</comment>
<dbReference type="SUPFAM" id="SSF53335">
    <property type="entry name" value="S-adenosyl-L-methionine-dependent methyltransferases"/>
    <property type="match status" value="1"/>
</dbReference>
<dbReference type="Proteomes" id="UP000186883">
    <property type="component" value="Unassembled WGS sequence"/>
</dbReference>
<dbReference type="InterPro" id="IPR036736">
    <property type="entry name" value="ACP-like_sf"/>
</dbReference>
<dbReference type="Gene3D" id="1.10.10.1830">
    <property type="entry name" value="Non-ribosomal peptide synthase, adenylation domain"/>
    <property type="match status" value="1"/>
</dbReference>
<dbReference type="CDD" id="cd19535">
    <property type="entry name" value="Cyc_NRPS"/>
    <property type="match status" value="1"/>
</dbReference>
<dbReference type="InterPro" id="IPR044894">
    <property type="entry name" value="TubC_N_sf"/>
</dbReference>
<dbReference type="InterPro" id="IPR001031">
    <property type="entry name" value="Thioesterase"/>
</dbReference>
<dbReference type="InterPro" id="IPR029058">
    <property type="entry name" value="AB_hydrolase_fold"/>
</dbReference>
<dbReference type="Gene3D" id="3.40.50.1820">
    <property type="entry name" value="alpha/beta hydrolase"/>
    <property type="match status" value="1"/>
</dbReference>
<comment type="caution">
    <text evidence="10">The sequence shown here is derived from an EMBL/GenBank/DDBJ whole genome shotgun (WGS) entry which is preliminary data.</text>
</comment>
<reference evidence="11 13" key="2">
    <citation type="submission" date="2016-11" db="EMBL/GenBank/DDBJ databases">
        <title>Genome sequencing of Amycolatopsis regifaucium.</title>
        <authorList>
            <person name="Mayilraj S."/>
            <person name="Kaur N."/>
        </authorList>
    </citation>
    <scope>NUCLEOTIDE SEQUENCE [LARGE SCALE GENOMIC DNA]</scope>
    <source>
        <strain evidence="11 13">GY080</strain>
    </source>
</reference>
<dbReference type="RefSeq" id="WP_061982330.1">
    <property type="nucleotide sequence ID" value="NZ_FOPQ01000003.1"/>
</dbReference>
<dbReference type="CDD" id="cd02440">
    <property type="entry name" value="AdoMet_MTases"/>
    <property type="match status" value="1"/>
</dbReference>
<dbReference type="FunFam" id="3.30.559.30:FF:000006">
    <property type="entry name" value="Yersiniabactin polyketide/non-ribosomal peptide synthetase"/>
    <property type="match status" value="1"/>
</dbReference>
<organism evidence="10 12">
    <name type="scientific">Amycolatopsis regifaucium</name>
    <dbReference type="NCBI Taxonomy" id="546365"/>
    <lineage>
        <taxon>Bacteria</taxon>
        <taxon>Bacillati</taxon>
        <taxon>Actinomycetota</taxon>
        <taxon>Actinomycetes</taxon>
        <taxon>Pseudonocardiales</taxon>
        <taxon>Pseudonocardiaceae</taxon>
        <taxon>Amycolatopsis</taxon>
    </lineage>
</organism>
<dbReference type="Gene3D" id="3.40.50.12780">
    <property type="entry name" value="N-terminal domain of ligase-like"/>
    <property type="match status" value="1"/>
</dbReference>
<dbReference type="Pfam" id="PF08242">
    <property type="entry name" value="Methyltransf_12"/>
    <property type="match status" value="1"/>
</dbReference>
<dbReference type="SUPFAM" id="SSF52777">
    <property type="entry name" value="CoA-dependent acyltransferases"/>
    <property type="match status" value="2"/>
</dbReference>
<dbReference type="Pfam" id="PF00668">
    <property type="entry name" value="Condensation"/>
    <property type="match status" value="1"/>
</dbReference>
<dbReference type="CDD" id="cd12114">
    <property type="entry name" value="A_NRPS_TlmIV_like"/>
    <property type="match status" value="1"/>
</dbReference>
<dbReference type="FunFam" id="3.30.559.10:FF:000023">
    <property type="entry name" value="Non-ribosomal peptide synthetase"/>
    <property type="match status" value="1"/>
</dbReference>
<comment type="pathway">
    <text evidence="2">Siderophore biosynthesis; mycobactin biosynthesis.</text>
</comment>
<evidence type="ECO:0000313" key="10">
    <source>
        <dbReference type="EMBL" id="KZB83935.1"/>
    </source>
</evidence>
<dbReference type="Pfam" id="PF00501">
    <property type="entry name" value="AMP-binding"/>
    <property type="match status" value="1"/>
</dbReference>
<dbReference type="SUPFAM" id="SSF47336">
    <property type="entry name" value="ACP-like"/>
    <property type="match status" value="1"/>
</dbReference>
<dbReference type="GO" id="GO:0031177">
    <property type="term" value="F:phosphopantetheine binding"/>
    <property type="evidence" value="ECO:0007669"/>
    <property type="project" value="TreeGrafter"/>
</dbReference>
<dbReference type="PANTHER" id="PTHR45527">
    <property type="entry name" value="NONRIBOSOMAL PEPTIDE SYNTHETASE"/>
    <property type="match status" value="1"/>
</dbReference>
<dbReference type="Gene3D" id="3.30.559.30">
    <property type="entry name" value="Nonribosomal peptide synthetase, condensation domain"/>
    <property type="match status" value="1"/>
</dbReference>
<dbReference type="PANTHER" id="PTHR45527:SF10">
    <property type="entry name" value="PYOCHELIN SYNTHASE PCHF"/>
    <property type="match status" value="1"/>
</dbReference>
<keyword evidence="5" id="KW-0596">Phosphopantetheine</keyword>
<dbReference type="InterPro" id="IPR023213">
    <property type="entry name" value="CAT-like_dom_sf"/>
</dbReference>
<accession>A0A154MHS9</accession>
<evidence type="ECO:0000313" key="13">
    <source>
        <dbReference type="Proteomes" id="UP000186883"/>
    </source>
</evidence>
<dbReference type="InterPro" id="IPR057737">
    <property type="entry name" value="Condensation_MtbB-like"/>
</dbReference>
<dbReference type="InterPro" id="IPR029063">
    <property type="entry name" value="SAM-dependent_MTases_sf"/>
</dbReference>
<dbReference type="GO" id="GO:0009403">
    <property type="term" value="P:toxin biosynthetic process"/>
    <property type="evidence" value="ECO:0007669"/>
    <property type="project" value="UniProtKB-ARBA"/>
</dbReference>
<dbReference type="GO" id="GO:0005737">
    <property type="term" value="C:cytoplasm"/>
    <property type="evidence" value="ECO:0007669"/>
    <property type="project" value="TreeGrafter"/>
</dbReference>
<dbReference type="InterPro" id="IPR025110">
    <property type="entry name" value="AMP-bd_C"/>
</dbReference>
<evidence type="ECO:0000256" key="1">
    <source>
        <dbReference type="ARBA" id="ARBA00001957"/>
    </source>
</evidence>
<evidence type="ECO:0000256" key="7">
    <source>
        <dbReference type="ARBA" id="ARBA00022598"/>
    </source>
</evidence>
<dbReference type="PROSITE" id="PS50075">
    <property type="entry name" value="CARRIER"/>
    <property type="match status" value="1"/>
</dbReference>
<evidence type="ECO:0000256" key="6">
    <source>
        <dbReference type="ARBA" id="ARBA00022553"/>
    </source>
</evidence>
<keyword evidence="6" id="KW-0597">Phosphoprotein</keyword>
<evidence type="ECO:0000256" key="4">
    <source>
        <dbReference type="ARBA" id="ARBA00016743"/>
    </source>
</evidence>
<evidence type="ECO:0000313" key="11">
    <source>
        <dbReference type="EMBL" id="OKA06623.1"/>
    </source>
</evidence>
<dbReference type="InterPro" id="IPR041464">
    <property type="entry name" value="TubC_N"/>
</dbReference>
<evidence type="ECO:0000256" key="5">
    <source>
        <dbReference type="ARBA" id="ARBA00022450"/>
    </source>
</evidence>
<dbReference type="InterPro" id="IPR010071">
    <property type="entry name" value="AA_adenyl_dom"/>
</dbReference>
<dbReference type="InterPro" id="IPR045851">
    <property type="entry name" value="AMP-bd_C_sf"/>
</dbReference>
<evidence type="ECO:0000259" key="9">
    <source>
        <dbReference type="PROSITE" id="PS50075"/>
    </source>
</evidence>
<dbReference type="PROSITE" id="PS00455">
    <property type="entry name" value="AMP_BINDING"/>
    <property type="match status" value="1"/>
</dbReference>
<dbReference type="Gene3D" id="3.30.559.10">
    <property type="entry name" value="Chloramphenicol acetyltransferase-like domain"/>
    <property type="match status" value="1"/>
</dbReference>
<protein>
    <recommendedName>
        <fullName evidence="4">Phenyloxazoline synthase MbtB</fullName>
    </recommendedName>
    <alternativeName>
        <fullName evidence="8">Mycobactin synthetase protein B</fullName>
    </alternativeName>
</protein>
<evidence type="ECO:0000313" key="12">
    <source>
        <dbReference type="Proteomes" id="UP000076321"/>
    </source>
</evidence>
<dbReference type="FunFam" id="3.40.50.12780:FF:000012">
    <property type="entry name" value="Non-ribosomal peptide synthetase"/>
    <property type="match status" value="1"/>
</dbReference>
<dbReference type="EMBL" id="LQCI01000018">
    <property type="protein sequence ID" value="KZB83935.1"/>
    <property type="molecule type" value="Genomic_DNA"/>
</dbReference>
<dbReference type="GO" id="GO:0008610">
    <property type="term" value="P:lipid biosynthetic process"/>
    <property type="evidence" value="ECO:0007669"/>
    <property type="project" value="UniProtKB-ARBA"/>
</dbReference>
<dbReference type="InterPro" id="IPR000873">
    <property type="entry name" value="AMP-dep_synth/lig_dom"/>
</dbReference>
<dbReference type="Pfam" id="PF13193">
    <property type="entry name" value="AMP-binding_C"/>
    <property type="match status" value="1"/>
</dbReference>
<sequence>MTEQIIDELRALGVRLWAEAGQLKFRAPRGVLSDAHKAALKANKATILALLQTDEKAITHDAEARHEPFPLTDVQTAYLLGRQDSFGYGGVACHGYLEVAYPALDHQRVEDAWNVLIARHDMLRAVVEPDGYQHVLPEVPRFRVEYSEDPLAVRAELGHRVYETTRWPLFDLHVTPGTLHISMDSLIADWASAGILLGELDTLLADPHAELPPLEVTFRDHLLAERALRDTDRYRRDRDYWQARVDDLPASPDLPRKPGESAGPVRFDRHHTRLDALTWTTLCERAKQYGLTPSNVVLAAYTDVLRRWSRRPRFGLNLTLLNRRPSHPQVGMLVGDFTSVTLLAVENMAGQAFHERARGLAEQLFTDLDHRLFSGVEVVREIARRRGREAALMPVVFTSGIGLGSSDRPAGYGITQTPQVFLDCQVTDDAGGIAISWDVRQGIFPDGLVADMFAAFETLLRDLAATGDGWEGTGPVPLPQWQVAERAVVNDTAAPLPEALLHAEFFARAAREPGATAITGPAGTLTYGELARQAGAVAAALRGKELDRVAVVMDKGPEQLAAVLGILLAGGAYLPVDTTQPALRREKVLASAGVRVVLGQSWVARPEGVEVIDVDTLVPADEIPVAPPGDPDTLAYVIYTSGSTGEPKGVMITHRAALNTIEDINRRFGITGEDRVLGLAHLGFDLSVYDIFGTLSVGASLVLPEAGRPGDPSHWARLVADHGVTVWNSVPAQLQMLAGYLESEPLAIPSLRLALSSGDWIPVTLPAQLAKLANAELVSLGGATEAAIWSIFHPIDRVDPRWASIPYGRPLANQGFRILGKSYQDCPVWTAGDLYITGAGLALGYFGDEELTASRFFTHEGIRLYRTGDLGRYLPGGEIEFLGREDDQVKLRGHRIELGEVEAALLSHEDVGAAAVVLTGERHGERALLGFAEPARRSEMDEIPPRLAETVRKFADRQVVGIGEDHITEHVAKLHEAALLSMLGALTERGAFENPQDADGVLETARIHEQHHWLVRRWLTLLADAGKLAFDGRYTRVADAGSELVAEAWRQVEQGLATPEFVRYHELHVEHVHALLDGDQNPFELLFPEGRLDTARAIYRDDTITRYLNHGAAALLNRLAAASDRPLRILEAGAGTGATTSAVLPMLEGFDVDYLFTDLTPFFLTPAREEFPRARFGLFDLDQEFRAQGYAPNSFDVVLCAGVLNSTRDPASAIAAATELLAPGGWLVFTEPTAEHPHILLTQGFMMEPAGGDHRTGATPLLSTEDWLGLVDADVVLPADGHPQAAQGMRLFATRVKTDRRHVTADDLTAFLAERLPAHMVPAHVQVIDELPLTGNGKVDRRTLAGWRPILADDDLAAEDGPPDELEGRLTALWATALGLPRIGRDDNFYDRGADSLVLARVAGRLREEIPEAGPFTYDTLLRQMLNEPTVSALARALRTQPLSTPVEDSDRSGNALLISFGGGEEGPARVLFHAALGTLDYFQSLGKALAAQELGPVIGVAVADQEAYCEIDPKQLIGRVADDYADRLLAAGHTRFQLIGYCLGGLLATEVARRLLERGVPVDDLTLVDSIPMFLETGEELAFEAIFVPNLDLDPVTAVFGSDVDSADVYRAIEKLMTDHDRNVPAGAMGALTGDPGLEAVAAAVRRRHELDQETRLAQYAEAASKQAGIPVDPELVPALFRVCRHSMRAARYDPEPYVGDMTFLRATEQQSFGVTAGVGHLAAPFWEKTCLGEFTVLDVPGNHFSVIEPPNVDVVVAHLGAAITSGVTA</sequence>
<dbReference type="Gene3D" id="1.10.1200.10">
    <property type="entry name" value="ACP-like"/>
    <property type="match status" value="1"/>
</dbReference>
<dbReference type="Proteomes" id="UP000076321">
    <property type="component" value="Unassembled WGS sequence"/>
</dbReference>
<comment type="cofactor">
    <cofactor evidence="1">
        <name>pantetheine 4'-phosphate</name>
        <dbReference type="ChEBI" id="CHEBI:47942"/>
    </cofactor>
</comment>
<dbReference type="InterPro" id="IPR042099">
    <property type="entry name" value="ANL_N_sf"/>
</dbReference>